<dbReference type="EMBL" id="REGN01010983">
    <property type="protein sequence ID" value="RMZ98109.1"/>
    <property type="molecule type" value="Genomic_DNA"/>
</dbReference>
<dbReference type="Proteomes" id="UP000276133">
    <property type="component" value="Unassembled WGS sequence"/>
</dbReference>
<proteinExistence type="predicted"/>
<keyword evidence="2" id="KW-1185">Reference proteome</keyword>
<accession>A0A3M7PGF5</accession>
<reference evidence="1 2" key="1">
    <citation type="journal article" date="2018" name="Sci. Rep.">
        <title>Genomic signatures of local adaptation to the degree of environmental predictability in rotifers.</title>
        <authorList>
            <person name="Franch-Gras L."/>
            <person name="Hahn C."/>
            <person name="Garcia-Roger E.M."/>
            <person name="Carmona M.J."/>
            <person name="Serra M."/>
            <person name="Gomez A."/>
        </authorList>
    </citation>
    <scope>NUCLEOTIDE SEQUENCE [LARGE SCALE GENOMIC DNA]</scope>
    <source>
        <strain evidence="1">HYR1</strain>
    </source>
</reference>
<name>A0A3M7PGF5_BRAPC</name>
<protein>
    <submittedName>
        <fullName evidence="1">Uncharacterized protein</fullName>
    </submittedName>
</protein>
<organism evidence="1 2">
    <name type="scientific">Brachionus plicatilis</name>
    <name type="common">Marine rotifer</name>
    <name type="synonym">Brachionus muelleri</name>
    <dbReference type="NCBI Taxonomy" id="10195"/>
    <lineage>
        <taxon>Eukaryota</taxon>
        <taxon>Metazoa</taxon>
        <taxon>Spiralia</taxon>
        <taxon>Gnathifera</taxon>
        <taxon>Rotifera</taxon>
        <taxon>Eurotatoria</taxon>
        <taxon>Monogononta</taxon>
        <taxon>Pseudotrocha</taxon>
        <taxon>Ploima</taxon>
        <taxon>Brachionidae</taxon>
        <taxon>Brachionus</taxon>
    </lineage>
</organism>
<evidence type="ECO:0000313" key="1">
    <source>
        <dbReference type="EMBL" id="RMZ98109.1"/>
    </source>
</evidence>
<gene>
    <name evidence="1" type="ORF">BpHYR1_044079</name>
</gene>
<evidence type="ECO:0000313" key="2">
    <source>
        <dbReference type="Proteomes" id="UP000276133"/>
    </source>
</evidence>
<sequence length="67" mass="7730">MVCKFCFELLPTNFFRYYKIVTVYNIISSIKVVFRNYLNKLNIIDTIFCVELASSSLCASPASYSNL</sequence>
<dbReference type="AlphaFoldDB" id="A0A3M7PGF5"/>
<comment type="caution">
    <text evidence="1">The sequence shown here is derived from an EMBL/GenBank/DDBJ whole genome shotgun (WGS) entry which is preliminary data.</text>
</comment>